<feature type="transmembrane region" description="Helical" evidence="1">
    <location>
        <begin position="7"/>
        <end position="25"/>
    </location>
</feature>
<dbReference type="GO" id="GO:0005886">
    <property type="term" value="C:plasma membrane"/>
    <property type="evidence" value="ECO:0007669"/>
    <property type="project" value="InterPro"/>
</dbReference>
<dbReference type="Proteomes" id="UP000001544">
    <property type="component" value="Chromosome"/>
</dbReference>
<dbReference type="InterPro" id="IPR012651">
    <property type="entry name" value="Thia_Transptr_ThiT"/>
</dbReference>
<dbReference type="GO" id="GO:0015234">
    <property type="term" value="F:thiamine transmembrane transporter activity"/>
    <property type="evidence" value="ECO:0007669"/>
    <property type="project" value="InterPro"/>
</dbReference>
<dbReference type="AlphaFoldDB" id="D3FUG3"/>
<sequence>MNRERLTIMIEIAVMAGLALVLSFVKFGALWAMGGSISLVMVPIFLLAFRRGLKVGLLTGLLVGLLGLVTGPTIVHPVQLVLDYPLAFMVLGFAGLFASRQAVPKLSYIVLGLVLATVLRFLSHFASGVIWFGQYAPDGMNPSVYSFLYNLSYLLPEMLITLAIILFLARSYSQFFKAGKTSTGLSS</sequence>
<keyword evidence="1" id="KW-0812">Transmembrane</keyword>
<protein>
    <submittedName>
        <fullName evidence="2">Thiamine transporter</fullName>
    </submittedName>
</protein>
<keyword evidence="1" id="KW-1133">Transmembrane helix</keyword>
<feature type="transmembrane region" description="Helical" evidence="1">
    <location>
        <begin position="31"/>
        <end position="49"/>
    </location>
</feature>
<proteinExistence type="predicted"/>
<evidence type="ECO:0000313" key="2">
    <source>
        <dbReference type="EMBL" id="ADC50133.1"/>
    </source>
</evidence>
<dbReference type="HOGENOM" id="CLU_090959_2_0_9"/>
<dbReference type="EMBL" id="CP001878">
    <property type="protein sequence ID" value="ADC50133.1"/>
    <property type="molecule type" value="Genomic_DNA"/>
</dbReference>
<feature type="transmembrane region" description="Helical" evidence="1">
    <location>
        <begin position="151"/>
        <end position="169"/>
    </location>
</feature>
<organism evidence="2 3">
    <name type="scientific">Alkalihalophilus pseudofirmus (strain ATCC BAA-2126 / JCM 17055 / OF4)</name>
    <name type="common">Bacillus pseudofirmus</name>
    <dbReference type="NCBI Taxonomy" id="398511"/>
    <lineage>
        <taxon>Bacteria</taxon>
        <taxon>Bacillati</taxon>
        <taxon>Bacillota</taxon>
        <taxon>Bacilli</taxon>
        <taxon>Bacillales</taxon>
        <taxon>Bacillaceae</taxon>
        <taxon>Alkalihalophilus</taxon>
    </lineage>
</organism>
<dbReference type="eggNOG" id="COG3859">
    <property type="taxonomic scope" value="Bacteria"/>
</dbReference>
<dbReference type="NCBIfam" id="TIGR02357">
    <property type="entry name" value="ECF_ThiT_YuaJ"/>
    <property type="match status" value="1"/>
</dbReference>
<dbReference type="RefSeq" id="WP_012957499.1">
    <property type="nucleotide sequence ID" value="NC_013791.2"/>
</dbReference>
<name>D3FUG3_ALKPO</name>
<feature type="transmembrane region" description="Helical" evidence="1">
    <location>
        <begin position="106"/>
        <end position="131"/>
    </location>
</feature>
<dbReference type="Gene3D" id="1.10.1760.20">
    <property type="match status" value="1"/>
</dbReference>
<dbReference type="STRING" id="398511.BpOF4_10400"/>
<feature type="transmembrane region" description="Helical" evidence="1">
    <location>
        <begin position="81"/>
        <end position="99"/>
    </location>
</feature>
<dbReference type="KEGG" id="bpf:BpOF4_10400"/>
<accession>D3FUG3</accession>
<reference evidence="2 3" key="1">
    <citation type="journal article" date="2011" name="Environ. Microbiol.">
        <title>Genome of alkaliphilic Bacillus pseudofirmus OF4 reveals adaptations that support the ability to grow in an external pH range from 7.5 to 11.4.</title>
        <authorList>
            <person name="Janto B."/>
            <person name="Ahmed A."/>
            <person name="Ito M."/>
            <person name="Liu J."/>
            <person name="Hicks D.B."/>
            <person name="Pagni S."/>
            <person name="Fackelmayer O.J."/>
            <person name="Smith T.A."/>
            <person name="Earl J."/>
            <person name="Elbourne L.D."/>
            <person name="Hassan K."/>
            <person name="Paulsen I.T."/>
            <person name="Kolsto A.B."/>
            <person name="Tourasse N.J."/>
            <person name="Ehrlich G.D."/>
            <person name="Boissy R."/>
            <person name="Ivey D.M."/>
            <person name="Li G."/>
            <person name="Xue Y."/>
            <person name="Ma Y."/>
            <person name="Hu F.Z."/>
            <person name="Krulwich T.A."/>
        </authorList>
    </citation>
    <scope>NUCLEOTIDE SEQUENCE [LARGE SCALE GENOMIC DNA]</scope>
    <source>
        <strain evidence="3">ATCC BAA-2126 / JCM 17055 / OF4</strain>
    </source>
</reference>
<evidence type="ECO:0000256" key="1">
    <source>
        <dbReference type="SAM" id="Phobius"/>
    </source>
</evidence>
<gene>
    <name evidence="2" type="ordered locus">BpOF4_10400</name>
</gene>
<dbReference type="Pfam" id="PF09515">
    <property type="entry name" value="Thia_YuaJ"/>
    <property type="match status" value="1"/>
</dbReference>
<feature type="transmembrane region" description="Helical" evidence="1">
    <location>
        <begin position="56"/>
        <end position="75"/>
    </location>
</feature>
<keyword evidence="1" id="KW-0472">Membrane</keyword>
<keyword evidence="3" id="KW-1185">Reference proteome</keyword>
<evidence type="ECO:0000313" key="3">
    <source>
        <dbReference type="Proteomes" id="UP000001544"/>
    </source>
</evidence>